<sequence>MYHQIPFISQAKPNLWFLFVGCEPRGEPPLHHRRSVLVSISCHLYREVLRTLAPKGETLWHWAVRQALLQAQD</sequence>
<evidence type="ECO:0000313" key="2">
    <source>
        <dbReference type="Proteomes" id="UP001396334"/>
    </source>
</evidence>
<comment type="caution">
    <text evidence="1">The sequence shown here is derived from an EMBL/GenBank/DDBJ whole genome shotgun (WGS) entry which is preliminary data.</text>
</comment>
<reference evidence="1 2" key="1">
    <citation type="journal article" date="2024" name="G3 (Bethesda)">
        <title>Genome assembly of Hibiscus sabdariffa L. provides insights into metabolisms of medicinal natural products.</title>
        <authorList>
            <person name="Kim T."/>
        </authorList>
    </citation>
    <scope>NUCLEOTIDE SEQUENCE [LARGE SCALE GENOMIC DNA]</scope>
    <source>
        <strain evidence="1">TK-2024</strain>
        <tissue evidence="1">Old leaves</tissue>
    </source>
</reference>
<accession>A0ABR2RZ48</accession>
<keyword evidence="2" id="KW-1185">Reference proteome</keyword>
<dbReference type="Proteomes" id="UP001396334">
    <property type="component" value="Unassembled WGS sequence"/>
</dbReference>
<name>A0ABR2RZ48_9ROSI</name>
<evidence type="ECO:0000313" key="1">
    <source>
        <dbReference type="EMBL" id="KAK9018250.1"/>
    </source>
</evidence>
<proteinExistence type="predicted"/>
<protein>
    <submittedName>
        <fullName evidence="1">Uncharacterized protein</fullName>
    </submittedName>
</protein>
<organism evidence="1 2">
    <name type="scientific">Hibiscus sabdariffa</name>
    <name type="common">roselle</name>
    <dbReference type="NCBI Taxonomy" id="183260"/>
    <lineage>
        <taxon>Eukaryota</taxon>
        <taxon>Viridiplantae</taxon>
        <taxon>Streptophyta</taxon>
        <taxon>Embryophyta</taxon>
        <taxon>Tracheophyta</taxon>
        <taxon>Spermatophyta</taxon>
        <taxon>Magnoliopsida</taxon>
        <taxon>eudicotyledons</taxon>
        <taxon>Gunneridae</taxon>
        <taxon>Pentapetalae</taxon>
        <taxon>rosids</taxon>
        <taxon>malvids</taxon>
        <taxon>Malvales</taxon>
        <taxon>Malvaceae</taxon>
        <taxon>Malvoideae</taxon>
        <taxon>Hibiscus</taxon>
    </lineage>
</organism>
<gene>
    <name evidence="1" type="ORF">V6N11_001228</name>
</gene>
<dbReference type="EMBL" id="JBBPBN010000019">
    <property type="protein sequence ID" value="KAK9018250.1"/>
    <property type="molecule type" value="Genomic_DNA"/>
</dbReference>